<dbReference type="AlphaFoldDB" id="A0A0R2CGM5"/>
<dbReference type="RefSeq" id="WP_054749698.1">
    <property type="nucleotide sequence ID" value="NZ_AYZK01000002.1"/>
</dbReference>
<dbReference type="Proteomes" id="UP000051789">
    <property type="component" value="Unassembled WGS sequence"/>
</dbReference>
<proteinExistence type="predicted"/>
<evidence type="ECO:0000313" key="2">
    <source>
        <dbReference type="Proteomes" id="UP000051789"/>
    </source>
</evidence>
<sequence length="230" mass="26178">MYLSRVQIDTNNRRKIKDLTHLGAYHNWVEQSFPNEISGHVRLRHLWRIDQLGGKQYLLVLSADKPDLEQLEEYGVPGTAASKDYDLFLQGLSLGETLNFRLTANPTHSVPQEGQRGRVYPHVTVRHQMEWLVQRAPEAGFRINESSAPAIVADGAKDVDKELNRLAFNLVSRDQPILRHKGMHVVRVRRVTYEGVLTITDLDKFKQTLTNGLGREKAYGMGLMTVIPVK</sequence>
<dbReference type="Pfam" id="PF08798">
    <property type="entry name" value="CRISPR_assoc"/>
    <property type="match status" value="1"/>
</dbReference>
<gene>
    <name evidence="1" type="ORF">FD19_GL001145</name>
</gene>
<dbReference type="CDD" id="cd09727">
    <property type="entry name" value="Cas6_I-E"/>
    <property type="match status" value="1"/>
</dbReference>
<dbReference type="SMART" id="SM01101">
    <property type="entry name" value="CRISPR_assoc"/>
    <property type="match status" value="1"/>
</dbReference>
<dbReference type="STRING" id="1423810.FD19_GL001145"/>
<name>A0A0R2CGM5_9LACO</name>
<dbReference type="NCBIfam" id="TIGR01907">
    <property type="entry name" value="casE_Cse3"/>
    <property type="match status" value="1"/>
</dbReference>
<dbReference type="Gene3D" id="3.30.70.1200">
    <property type="entry name" value="Crispr-associated protein, domain 1"/>
    <property type="match status" value="1"/>
</dbReference>
<dbReference type="SUPFAM" id="SSF117987">
    <property type="entry name" value="CRISPR-associated protein"/>
    <property type="match status" value="2"/>
</dbReference>
<dbReference type="PATRIC" id="fig|1423810.4.peg.1175"/>
<accession>A0A0R2CGM5</accession>
<protein>
    <submittedName>
        <fullName evidence="1">Crispr-associated protein</fullName>
    </submittedName>
</protein>
<organism evidence="1 2">
    <name type="scientific">Lacticaseibacillus thailandensis DSM 22698 = JCM 13996</name>
    <dbReference type="NCBI Taxonomy" id="1423810"/>
    <lineage>
        <taxon>Bacteria</taxon>
        <taxon>Bacillati</taxon>
        <taxon>Bacillota</taxon>
        <taxon>Bacilli</taxon>
        <taxon>Lactobacillales</taxon>
        <taxon>Lactobacillaceae</taxon>
        <taxon>Lacticaseibacillus</taxon>
    </lineage>
</organism>
<dbReference type="OrthoDB" id="9795689at2"/>
<reference evidence="1 2" key="1">
    <citation type="journal article" date="2015" name="Genome Announc.">
        <title>Expanding the biotechnology potential of lactobacilli through comparative genomics of 213 strains and associated genera.</title>
        <authorList>
            <person name="Sun Z."/>
            <person name="Harris H.M."/>
            <person name="McCann A."/>
            <person name="Guo C."/>
            <person name="Argimon S."/>
            <person name="Zhang W."/>
            <person name="Yang X."/>
            <person name="Jeffery I.B."/>
            <person name="Cooney J.C."/>
            <person name="Kagawa T.F."/>
            <person name="Liu W."/>
            <person name="Song Y."/>
            <person name="Salvetti E."/>
            <person name="Wrobel A."/>
            <person name="Rasinkangas P."/>
            <person name="Parkhill J."/>
            <person name="Rea M.C."/>
            <person name="O'Sullivan O."/>
            <person name="Ritari J."/>
            <person name="Douillard F.P."/>
            <person name="Paul Ross R."/>
            <person name="Yang R."/>
            <person name="Briner A.E."/>
            <person name="Felis G.E."/>
            <person name="de Vos W.M."/>
            <person name="Barrangou R."/>
            <person name="Klaenhammer T.R."/>
            <person name="Caufield P.W."/>
            <person name="Cui Y."/>
            <person name="Zhang H."/>
            <person name="O'Toole P.W."/>
        </authorList>
    </citation>
    <scope>NUCLEOTIDE SEQUENCE [LARGE SCALE GENOMIC DNA]</scope>
    <source>
        <strain evidence="1 2">DSM 22698</strain>
    </source>
</reference>
<dbReference type="EMBL" id="AYZK01000002">
    <property type="protein sequence ID" value="KRM87625.1"/>
    <property type="molecule type" value="Genomic_DNA"/>
</dbReference>
<dbReference type="Gene3D" id="3.30.70.1210">
    <property type="entry name" value="Crispr-associated protein, domain 2"/>
    <property type="match status" value="1"/>
</dbReference>
<comment type="caution">
    <text evidence="1">The sequence shown here is derived from an EMBL/GenBank/DDBJ whole genome shotgun (WGS) entry which is preliminary data.</text>
</comment>
<evidence type="ECO:0000313" key="1">
    <source>
        <dbReference type="EMBL" id="KRM87625.1"/>
    </source>
</evidence>
<keyword evidence="2" id="KW-1185">Reference proteome</keyword>
<dbReference type="InterPro" id="IPR010179">
    <property type="entry name" value="CRISPR-assoc_prot_Cse3"/>
</dbReference>